<dbReference type="GO" id="GO:0005975">
    <property type="term" value="P:carbohydrate metabolic process"/>
    <property type="evidence" value="ECO:0007669"/>
    <property type="project" value="InterPro"/>
</dbReference>
<dbReference type="GO" id="GO:0004553">
    <property type="term" value="F:hydrolase activity, hydrolyzing O-glycosyl compounds"/>
    <property type="evidence" value="ECO:0007669"/>
    <property type="project" value="TreeGrafter"/>
</dbReference>
<dbReference type="PANTHER" id="PTHR31616:SF0">
    <property type="entry name" value="GLUCAN 1,4-ALPHA-GLUCOSIDASE"/>
    <property type="match status" value="1"/>
</dbReference>
<accession>A0A2K8UGY6</accession>
<dbReference type="KEGG" id="tsy:THSYN_15710"/>
<dbReference type="Pfam" id="PF19291">
    <property type="entry name" value="TREH_N"/>
    <property type="match status" value="1"/>
</dbReference>
<dbReference type="InterPro" id="IPR012341">
    <property type="entry name" value="6hp_glycosidase-like_sf"/>
</dbReference>
<evidence type="ECO:0000313" key="4">
    <source>
        <dbReference type="Proteomes" id="UP000232638"/>
    </source>
</evidence>
<name>A0A2K8UGY6_9GAMM</name>
<dbReference type="SUPFAM" id="SSF48208">
    <property type="entry name" value="Six-hairpin glycosidases"/>
    <property type="match status" value="1"/>
</dbReference>
<keyword evidence="4" id="KW-1185">Reference proteome</keyword>
<evidence type="ECO:0000259" key="2">
    <source>
        <dbReference type="Pfam" id="PF19291"/>
    </source>
</evidence>
<feature type="domain" description="Trehalase-like N-terminal" evidence="2">
    <location>
        <begin position="11"/>
        <end position="160"/>
    </location>
</feature>
<feature type="domain" description="GH15-like" evidence="1">
    <location>
        <begin position="231"/>
        <end position="594"/>
    </location>
</feature>
<dbReference type="Proteomes" id="UP000232638">
    <property type="component" value="Chromosome"/>
</dbReference>
<dbReference type="InterPro" id="IPR011613">
    <property type="entry name" value="GH15-like"/>
</dbReference>
<proteinExistence type="predicted"/>
<evidence type="ECO:0000313" key="3">
    <source>
        <dbReference type="EMBL" id="AUB84797.1"/>
    </source>
</evidence>
<dbReference type="EMBL" id="CP020370">
    <property type="protein sequence ID" value="AUB84797.1"/>
    <property type="molecule type" value="Genomic_DNA"/>
</dbReference>
<protein>
    <submittedName>
        <fullName evidence="3">Glucoamylase</fullName>
    </submittedName>
</protein>
<evidence type="ECO:0000259" key="1">
    <source>
        <dbReference type="Pfam" id="PF00723"/>
    </source>
</evidence>
<sequence>MRQETSDLDLGVIGNGTLAALIDRYATVVWCGYPRLDGDPVFCSLLNGPRSYRPEEPDNGGYFACELVGPLAETRQWYQINSAVLVTRLEDQAGNAIEVTDFVPRFVQFERMFRPPTLIRRLVAVKGRPHLRVRVRPRFAYGEVSPQITLGSNHVRYQSQAGTLRLTTDAPLSYVVEETPFLLEGPLTFILGGDESLTAGIADTARRFLERTLDHWHNWVRALSIPFEWQEAVIRAAITLKLCNFEETGAIVAALTTSIPEAPGSQRNWDYRFCWLRDAYFVVSALNRLGTTRAMEAYLGYIANIVAESEDRMLKPCYGITRRVDLDERIAPALPGYRGMGPVRIGNQAHLQVQNDVYGSVILAATHAFFDRRLPLAGHPALFERLEHLGQLAIAVFDQPDAGPWELRNRPAVHTFSAVMCWAGCDRLARIASVLELPERTAQWRQAADRLHAEIAARAWNPTLGSFVATFDGDTLDASLLLLHELDFVAAEDPRFIGTVEAIGRTLRRGDLLLRYGVEDDFGRPETAFTICTFWYIDALAALGRRAEARRLFESILDRRNALGLLSEDIHPETGELWGNYPQTYSMVGLIHCAARLSRSWEEAL</sequence>
<dbReference type="Pfam" id="PF00723">
    <property type="entry name" value="Glyco_hydro_15"/>
    <property type="match status" value="1"/>
</dbReference>
<dbReference type="InterPro" id="IPR008928">
    <property type="entry name" value="6-hairpin_glycosidase_sf"/>
</dbReference>
<organism evidence="3 4">
    <name type="scientific">Candidatus Thiodictyon syntrophicum</name>
    <dbReference type="NCBI Taxonomy" id="1166950"/>
    <lineage>
        <taxon>Bacteria</taxon>
        <taxon>Pseudomonadati</taxon>
        <taxon>Pseudomonadota</taxon>
        <taxon>Gammaproteobacteria</taxon>
        <taxon>Chromatiales</taxon>
        <taxon>Chromatiaceae</taxon>
        <taxon>Thiodictyon</taxon>
    </lineage>
</organism>
<dbReference type="PANTHER" id="PTHR31616">
    <property type="entry name" value="TREHALASE"/>
    <property type="match status" value="1"/>
</dbReference>
<gene>
    <name evidence="3" type="ORF">THSYN_15710</name>
</gene>
<dbReference type="InterPro" id="IPR045582">
    <property type="entry name" value="Trehalase-like_N"/>
</dbReference>
<dbReference type="AlphaFoldDB" id="A0A2K8UGY6"/>
<dbReference type="Gene3D" id="1.50.10.10">
    <property type="match status" value="1"/>
</dbReference>
<dbReference type="OrthoDB" id="3902805at2"/>
<reference evidence="3 4" key="1">
    <citation type="submission" date="2017-03" db="EMBL/GenBank/DDBJ databases">
        <title>Complete genome sequence of Candidatus 'Thiodictyon syntrophicum' sp. nov. strain Cad16T, a photolithoautotroph purple sulfur bacterium isolated from an alpine meromictic lake.</title>
        <authorList>
            <person name="Luedin S.M."/>
            <person name="Pothier J.F."/>
            <person name="Danza F."/>
            <person name="Storelli N."/>
            <person name="Wittwer M."/>
            <person name="Tonolla M."/>
        </authorList>
    </citation>
    <scope>NUCLEOTIDE SEQUENCE [LARGE SCALE GENOMIC DNA]</scope>
    <source>
        <strain evidence="3 4">Cad16T</strain>
    </source>
</reference>